<protein>
    <recommendedName>
        <fullName evidence="1">N-acetyltransferase domain-containing protein</fullName>
    </recommendedName>
</protein>
<comment type="caution">
    <text evidence="2">The sequence shown here is derived from an EMBL/GenBank/DDBJ whole genome shotgun (WGS) entry which is preliminary data.</text>
</comment>
<dbReference type="RefSeq" id="WP_009533420.1">
    <property type="nucleotide sequence ID" value="NZ_JH590863.1"/>
</dbReference>
<name>A0AA36Y449_9FIRM</name>
<proteinExistence type="predicted"/>
<organism evidence="2 3">
    <name type="scientific">Stomatobaculum longum</name>
    <dbReference type="NCBI Taxonomy" id="796942"/>
    <lineage>
        <taxon>Bacteria</taxon>
        <taxon>Bacillati</taxon>
        <taxon>Bacillota</taxon>
        <taxon>Clostridia</taxon>
        <taxon>Lachnospirales</taxon>
        <taxon>Lachnospiraceae</taxon>
        <taxon>Stomatobaculum</taxon>
    </lineage>
</organism>
<reference evidence="2 3" key="1">
    <citation type="submission" date="2011-10" db="EMBL/GenBank/DDBJ databases">
        <title>The Genome Sequence of Lachnospiraceae bacterium ACC2.</title>
        <authorList>
            <consortium name="The Broad Institute Genome Sequencing Platform"/>
            <person name="Earl A."/>
            <person name="Ward D."/>
            <person name="Feldgarden M."/>
            <person name="Gevers D."/>
            <person name="Sizova M."/>
            <person name="Hazen A."/>
            <person name="Epstein S."/>
            <person name="Young S.K."/>
            <person name="Zeng Q."/>
            <person name="Gargeya S."/>
            <person name="Fitzgerald M."/>
            <person name="Haas B."/>
            <person name="Abouelleil A."/>
            <person name="Alvarado L."/>
            <person name="Arachchi H.M."/>
            <person name="Berlin A."/>
            <person name="Brown A."/>
            <person name="Chapman S.B."/>
            <person name="Chen Z."/>
            <person name="Dunbar C."/>
            <person name="Freedman E."/>
            <person name="Gearin G."/>
            <person name="Goldberg J."/>
            <person name="Griggs A."/>
            <person name="Gujja S."/>
            <person name="Heiman D."/>
            <person name="Howarth C."/>
            <person name="Larson L."/>
            <person name="Lui A."/>
            <person name="MacDonald P.J.P."/>
            <person name="Montmayeur A."/>
            <person name="Murphy C."/>
            <person name="Neiman D."/>
            <person name="Pearson M."/>
            <person name="Priest M."/>
            <person name="Roberts A."/>
            <person name="Saif S."/>
            <person name="Shea T."/>
            <person name="Shenoy N."/>
            <person name="Sisk P."/>
            <person name="Stolte C."/>
            <person name="Sykes S."/>
            <person name="Wortman J."/>
            <person name="Nusbaum C."/>
            <person name="Birren B."/>
        </authorList>
    </citation>
    <scope>NUCLEOTIDE SEQUENCE [LARGE SCALE GENOMIC DNA]</scope>
    <source>
        <strain evidence="2 3">ACC2</strain>
    </source>
</reference>
<evidence type="ECO:0000313" key="2">
    <source>
        <dbReference type="EMBL" id="EHO16042.1"/>
    </source>
</evidence>
<dbReference type="InterPro" id="IPR000182">
    <property type="entry name" value="GNAT_dom"/>
</dbReference>
<sequence length="177" mass="20425">MLLIKNLETSRLTLRSWRKSDKDFTLSLWGDRENGKYMSDPVRENMDEAYLKCVDEMEDNPEGYYLLAERKADAMPVGTCCIFPENGNYDIGYCVAKEYWREGLGTEMVDAILRWVKAKGGKSVTGEVADGNLPSIALLRKFGFTEDRKTRYKKWGEETYFDAHYYKLNLDGLPISL</sequence>
<feature type="domain" description="N-acetyltransferase" evidence="1">
    <location>
        <begin position="12"/>
        <end position="171"/>
    </location>
</feature>
<dbReference type="GO" id="GO:0016747">
    <property type="term" value="F:acyltransferase activity, transferring groups other than amino-acyl groups"/>
    <property type="evidence" value="ECO:0007669"/>
    <property type="project" value="InterPro"/>
</dbReference>
<keyword evidence="3" id="KW-1185">Reference proteome</keyword>
<dbReference type="SUPFAM" id="SSF55729">
    <property type="entry name" value="Acyl-CoA N-acyltransferases (Nat)"/>
    <property type="match status" value="1"/>
</dbReference>
<dbReference type="PROSITE" id="PS51186">
    <property type="entry name" value="GNAT"/>
    <property type="match status" value="1"/>
</dbReference>
<dbReference type="Gene3D" id="3.40.630.30">
    <property type="match status" value="1"/>
</dbReference>
<evidence type="ECO:0000313" key="3">
    <source>
        <dbReference type="Proteomes" id="UP000018466"/>
    </source>
</evidence>
<dbReference type="PANTHER" id="PTHR43792">
    <property type="entry name" value="GNAT FAMILY, PUTATIVE (AFU_ORTHOLOGUE AFUA_3G00765)-RELATED-RELATED"/>
    <property type="match status" value="1"/>
</dbReference>
<dbReference type="PANTHER" id="PTHR43792:SF1">
    <property type="entry name" value="N-ACETYLTRANSFERASE DOMAIN-CONTAINING PROTEIN"/>
    <property type="match status" value="1"/>
</dbReference>
<dbReference type="Pfam" id="PF13302">
    <property type="entry name" value="Acetyltransf_3"/>
    <property type="match status" value="1"/>
</dbReference>
<dbReference type="GeneID" id="86941315"/>
<dbReference type="CDD" id="cd04301">
    <property type="entry name" value="NAT_SF"/>
    <property type="match status" value="1"/>
</dbReference>
<gene>
    <name evidence="2" type="ORF">HMPREF9623_01588</name>
</gene>
<accession>A0AA36Y449</accession>
<dbReference type="InterPro" id="IPR051531">
    <property type="entry name" value="N-acetyltransferase"/>
</dbReference>
<dbReference type="AlphaFoldDB" id="A0AA36Y449"/>
<evidence type="ECO:0000259" key="1">
    <source>
        <dbReference type="PROSITE" id="PS51186"/>
    </source>
</evidence>
<dbReference type="Proteomes" id="UP000018466">
    <property type="component" value="Unassembled WGS sequence"/>
</dbReference>
<dbReference type="InterPro" id="IPR016181">
    <property type="entry name" value="Acyl_CoA_acyltransferase"/>
</dbReference>
<dbReference type="EMBL" id="AGEL01000013">
    <property type="protein sequence ID" value="EHO16042.1"/>
    <property type="molecule type" value="Genomic_DNA"/>
</dbReference>